<evidence type="ECO:0000256" key="2">
    <source>
        <dbReference type="ARBA" id="ARBA00022692"/>
    </source>
</evidence>
<dbReference type="PROSITE" id="PS50026">
    <property type="entry name" value="EGF_3"/>
    <property type="match status" value="4"/>
</dbReference>
<dbReference type="PROSITE" id="PS01186">
    <property type="entry name" value="EGF_2"/>
    <property type="match status" value="2"/>
</dbReference>
<comment type="caution">
    <text evidence="11">The sequence shown here is derived from an EMBL/GenBank/DDBJ whole genome shotgun (WGS) entry which is preliminary data.</text>
</comment>
<dbReference type="Gene3D" id="2.10.25.10">
    <property type="entry name" value="Laminin"/>
    <property type="match status" value="5"/>
</dbReference>
<keyword evidence="3" id="KW-0732">Signal</keyword>
<feature type="domain" description="EGF-like" evidence="10">
    <location>
        <begin position="100"/>
        <end position="136"/>
    </location>
</feature>
<dbReference type="InterPro" id="IPR001791">
    <property type="entry name" value="Laminin_G"/>
</dbReference>
<dbReference type="InterPro" id="IPR001881">
    <property type="entry name" value="EGF-like_Ca-bd_dom"/>
</dbReference>
<dbReference type="CDD" id="cd00054">
    <property type="entry name" value="EGF_CA"/>
    <property type="match status" value="4"/>
</dbReference>
<feature type="domain" description="EGF-like" evidence="10">
    <location>
        <begin position="607"/>
        <end position="643"/>
    </location>
</feature>
<dbReference type="InterPro" id="IPR000152">
    <property type="entry name" value="EGF-type_Asp/Asn_hydroxyl_site"/>
</dbReference>
<dbReference type="PANTHER" id="PTHR24026">
    <property type="entry name" value="FAT ATYPICAL CADHERIN-RELATED"/>
    <property type="match status" value="1"/>
</dbReference>
<dbReference type="InterPro" id="IPR013320">
    <property type="entry name" value="ConA-like_dom_sf"/>
</dbReference>
<dbReference type="PROSITE" id="PS00010">
    <property type="entry name" value="ASX_HYDROXYL"/>
    <property type="match status" value="2"/>
</dbReference>
<feature type="domain" description="EGF-like" evidence="10">
    <location>
        <begin position="386"/>
        <end position="422"/>
    </location>
</feature>
<dbReference type="PROSITE" id="PS00022">
    <property type="entry name" value="EGF_1"/>
    <property type="match status" value="4"/>
</dbReference>
<dbReference type="SMART" id="SM00179">
    <property type="entry name" value="EGF_CA"/>
    <property type="match status" value="4"/>
</dbReference>
<evidence type="ECO:0000256" key="4">
    <source>
        <dbReference type="ARBA" id="ARBA00022737"/>
    </source>
</evidence>
<feature type="domain" description="EGF-like" evidence="10">
    <location>
        <begin position="140"/>
        <end position="178"/>
    </location>
</feature>
<comment type="caution">
    <text evidence="8">Lacks conserved residue(s) required for the propagation of feature annotation.</text>
</comment>
<keyword evidence="4" id="KW-0677">Repeat</keyword>
<evidence type="ECO:0000256" key="5">
    <source>
        <dbReference type="ARBA" id="ARBA00022989"/>
    </source>
</evidence>
<dbReference type="FunFam" id="2.60.120.200:FF:000059">
    <property type="entry name" value="Cadherin EGF LAG seven-pass G-type receptor 1"/>
    <property type="match status" value="1"/>
</dbReference>
<keyword evidence="5" id="KW-0472">Membrane</keyword>
<dbReference type="InterPro" id="IPR013032">
    <property type="entry name" value="EGF-like_CS"/>
</dbReference>
<dbReference type="PANTHER" id="PTHR24026:SF32">
    <property type="entry name" value="CADHERIN EGF LAG SEVEN-PASS G-TYPE RECEPTOR 2"/>
    <property type="match status" value="1"/>
</dbReference>
<dbReference type="InterPro" id="IPR000742">
    <property type="entry name" value="EGF"/>
</dbReference>
<evidence type="ECO:0000259" key="9">
    <source>
        <dbReference type="PROSITE" id="PS50025"/>
    </source>
</evidence>
<proteinExistence type="predicted"/>
<dbReference type="EMBL" id="JAGTTL010000006">
    <property type="protein sequence ID" value="KAK6321411.1"/>
    <property type="molecule type" value="Genomic_DNA"/>
</dbReference>
<feature type="disulfide bond" evidence="8">
    <location>
        <begin position="633"/>
        <end position="642"/>
    </location>
</feature>
<keyword evidence="12" id="KW-1185">Reference proteome</keyword>
<feature type="disulfide bond" evidence="8">
    <location>
        <begin position="412"/>
        <end position="421"/>
    </location>
</feature>
<accession>A0AAN8R1Y5</accession>
<dbReference type="CDD" id="cd00110">
    <property type="entry name" value="LamG"/>
    <property type="match status" value="2"/>
</dbReference>
<feature type="non-terminal residue" evidence="11">
    <location>
        <position position="1"/>
    </location>
</feature>
<dbReference type="FunFam" id="2.10.25.10:FF:000142">
    <property type="entry name" value="Crumbs cell polarity complex component 2"/>
    <property type="match status" value="1"/>
</dbReference>
<dbReference type="SMART" id="SM00181">
    <property type="entry name" value="EGF"/>
    <property type="match status" value="5"/>
</dbReference>
<dbReference type="SMART" id="SM00282">
    <property type="entry name" value="LamG"/>
    <property type="match status" value="2"/>
</dbReference>
<dbReference type="GO" id="GO:0005509">
    <property type="term" value="F:calcium ion binding"/>
    <property type="evidence" value="ECO:0007669"/>
    <property type="project" value="InterPro"/>
</dbReference>
<dbReference type="FunFam" id="2.10.25.10:FF:000047">
    <property type="entry name" value="Cadherin EGF LAG seven-pass G-type receptor 2"/>
    <property type="match status" value="1"/>
</dbReference>
<evidence type="ECO:0000256" key="8">
    <source>
        <dbReference type="PROSITE-ProRule" id="PRU00076"/>
    </source>
</evidence>
<dbReference type="Gene3D" id="2.60.120.200">
    <property type="match status" value="2"/>
</dbReference>
<gene>
    <name evidence="11" type="ORF">J4Q44_G00083870</name>
</gene>
<dbReference type="FunFam" id="2.10.25.10:FF:000066">
    <property type="entry name" value="FAT atypical cadherin 4"/>
    <property type="match status" value="1"/>
</dbReference>
<sequence length="651" mass="70940">GAAGANGVAEFFGSEELQERLYLNRSLLARISSQQVLPFDDNICLREPCENYMKCVSVLKFDSLAPFVASDTILFRPIHPIAGLRCRCPTGFTGDYCETEIDLCYSKPCGTHGLCLNREGGYTCECLDDYTGKWCELSCRSGRCAPGVCKNGGTCVNLLVGGFKCECPSGGYEKPYCEMTTRNFPLQSFLTFKGLRQRFHFTLSLSFATKEPNGLLLYNGRFNEKHDFIGVEIINKQIQLTFSAGETKTTVSPYILGGVSDGQWHVVQVYYYNKPILNQAGMLQGPSDQKVVVVTVDNCDTSVALRFGNVIGNYTCSAQGSQSGSKKSLDLTGPLLLGGVPKLPEDFPIQNRQFVGCMKDLRIDNRHIDMASFIANNGTLPGCSAKRHFCNNNPCLNGGTCVNLWGSFSCDCPLGFGGRNCEKMMTNPQRFLGNSLLQWTNLAAVVTVPWHVELMFRTRQPSATLLHVSAGQHHNLTLQLRGGSVVMGLQRGEDSTLSRVEEVTVNDGDWHHLQLELKGVPGGAPRHKAVLSFDHGLYTASMEVDTKLKGAKVNTLSVGGITGADGKIQHGFRGCVQGLLVGETSSSSVSLSMSQARRVNMEQGCSVPDLCVSNPCPSNSYCSDDWDSHSCTCLTGYYGDNCIDVCALNPL</sequence>
<dbReference type="GO" id="GO:0098609">
    <property type="term" value="P:cell-cell adhesion"/>
    <property type="evidence" value="ECO:0007669"/>
    <property type="project" value="TreeGrafter"/>
</dbReference>
<keyword evidence="5" id="KW-1133">Transmembrane helix</keyword>
<feature type="domain" description="Laminin G" evidence="9">
    <location>
        <begin position="426"/>
        <end position="605"/>
    </location>
</feature>
<feature type="disulfide bond" evidence="8">
    <location>
        <begin position="126"/>
        <end position="135"/>
    </location>
</feature>
<evidence type="ECO:0000256" key="3">
    <source>
        <dbReference type="ARBA" id="ARBA00022729"/>
    </source>
</evidence>
<dbReference type="FunFam" id="2.10.25.10:FF:000156">
    <property type="entry name" value="cadherin EGF LAG seven-pass G-type receptor 2"/>
    <property type="match status" value="1"/>
</dbReference>
<feature type="domain" description="Laminin G" evidence="9">
    <location>
        <begin position="179"/>
        <end position="383"/>
    </location>
</feature>
<evidence type="ECO:0000313" key="12">
    <source>
        <dbReference type="Proteomes" id="UP001356427"/>
    </source>
</evidence>
<dbReference type="SUPFAM" id="SSF49899">
    <property type="entry name" value="Concanavalin A-like lectins/glucanases"/>
    <property type="match status" value="2"/>
</dbReference>
<dbReference type="SUPFAM" id="SSF57184">
    <property type="entry name" value="Growth factor receptor domain"/>
    <property type="match status" value="1"/>
</dbReference>
<name>A0AAN8R1Y5_9TELE</name>
<dbReference type="AlphaFoldDB" id="A0AAN8R1Y5"/>
<dbReference type="FunFam" id="2.60.120.200:FF:000020">
    <property type="entry name" value="Cadherin EGF LAG seven-pass G-type receptor 2"/>
    <property type="match status" value="1"/>
</dbReference>
<dbReference type="InterPro" id="IPR009030">
    <property type="entry name" value="Growth_fac_rcpt_cys_sf"/>
</dbReference>
<reference evidence="11 12" key="1">
    <citation type="submission" date="2021-04" db="EMBL/GenBank/DDBJ databases">
        <authorList>
            <person name="De Guttry C."/>
            <person name="Zahm M."/>
            <person name="Klopp C."/>
            <person name="Cabau C."/>
            <person name="Louis A."/>
            <person name="Berthelot C."/>
            <person name="Parey E."/>
            <person name="Roest Crollius H."/>
            <person name="Montfort J."/>
            <person name="Robinson-Rechavi M."/>
            <person name="Bucao C."/>
            <person name="Bouchez O."/>
            <person name="Gislard M."/>
            <person name="Lluch J."/>
            <person name="Milhes M."/>
            <person name="Lampietro C."/>
            <person name="Lopez Roques C."/>
            <person name="Donnadieu C."/>
            <person name="Braasch I."/>
            <person name="Desvignes T."/>
            <person name="Postlethwait J."/>
            <person name="Bobe J."/>
            <person name="Wedekind C."/>
            <person name="Guiguen Y."/>
        </authorList>
    </citation>
    <scope>NUCLEOTIDE SEQUENCE [LARGE SCALE GENOMIC DNA]</scope>
    <source>
        <strain evidence="11">Cs_M1</strain>
        <tissue evidence="11">Blood</tissue>
    </source>
</reference>
<organism evidence="11 12">
    <name type="scientific">Coregonus suidteri</name>
    <dbReference type="NCBI Taxonomy" id="861788"/>
    <lineage>
        <taxon>Eukaryota</taxon>
        <taxon>Metazoa</taxon>
        <taxon>Chordata</taxon>
        <taxon>Craniata</taxon>
        <taxon>Vertebrata</taxon>
        <taxon>Euteleostomi</taxon>
        <taxon>Actinopterygii</taxon>
        <taxon>Neopterygii</taxon>
        <taxon>Teleostei</taxon>
        <taxon>Protacanthopterygii</taxon>
        <taxon>Salmoniformes</taxon>
        <taxon>Salmonidae</taxon>
        <taxon>Coregoninae</taxon>
        <taxon>Coregonus</taxon>
    </lineage>
</organism>
<keyword evidence="6 8" id="KW-1015">Disulfide bond</keyword>
<dbReference type="Proteomes" id="UP001356427">
    <property type="component" value="Unassembled WGS sequence"/>
</dbReference>
<keyword evidence="7" id="KW-0325">Glycoprotein</keyword>
<evidence type="ECO:0000259" key="10">
    <source>
        <dbReference type="PROSITE" id="PS50026"/>
    </source>
</evidence>
<dbReference type="SUPFAM" id="SSF57196">
    <property type="entry name" value="EGF/Laminin"/>
    <property type="match status" value="1"/>
</dbReference>
<dbReference type="Pfam" id="PF02210">
    <property type="entry name" value="Laminin_G_2"/>
    <property type="match status" value="2"/>
</dbReference>
<dbReference type="Pfam" id="PF00008">
    <property type="entry name" value="EGF"/>
    <property type="match status" value="1"/>
</dbReference>
<dbReference type="Pfam" id="PF12661">
    <property type="entry name" value="hEGF"/>
    <property type="match status" value="1"/>
</dbReference>
<evidence type="ECO:0000256" key="1">
    <source>
        <dbReference type="ARBA" id="ARBA00022536"/>
    </source>
</evidence>
<keyword evidence="1 8" id="KW-0245">EGF-like domain</keyword>
<protein>
    <submittedName>
        <fullName evidence="11">Uncharacterized protein</fullName>
    </submittedName>
</protein>
<dbReference type="PROSITE" id="PS50025">
    <property type="entry name" value="LAM_G_DOMAIN"/>
    <property type="match status" value="2"/>
</dbReference>
<evidence type="ECO:0000256" key="6">
    <source>
        <dbReference type="ARBA" id="ARBA00023157"/>
    </source>
</evidence>
<evidence type="ECO:0000256" key="7">
    <source>
        <dbReference type="ARBA" id="ARBA00023180"/>
    </source>
</evidence>
<dbReference type="GO" id="GO:0048731">
    <property type="term" value="P:system development"/>
    <property type="evidence" value="ECO:0007669"/>
    <property type="project" value="UniProtKB-ARBA"/>
</dbReference>
<evidence type="ECO:0000313" key="11">
    <source>
        <dbReference type="EMBL" id="KAK6321411.1"/>
    </source>
</evidence>
<keyword evidence="2" id="KW-0812">Transmembrane</keyword>